<keyword evidence="1" id="KW-0812">Transmembrane</keyword>
<keyword evidence="1" id="KW-0472">Membrane</keyword>
<accession>A0A1I3EE21</accession>
<reference evidence="2 3" key="1">
    <citation type="submission" date="2016-10" db="EMBL/GenBank/DDBJ databases">
        <authorList>
            <person name="de Groot N.N."/>
        </authorList>
    </citation>
    <scope>NUCLEOTIDE SEQUENCE [LARGE SCALE GENOMIC DNA]</scope>
    <source>
        <strain evidence="2 3">LMG 23650</strain>
    </source>
</reference>
<evidence type="ECO:0000256" key="1">
    <source>
        <dbReference type="SAM" id="Phobius"/>
    </source>
</evidence>
<name>A0A1I3EE21_9BURK</name>
<gene>
    <name evidence="2" type="ORF">SAMN05192543_101824</name>
</gene>
<dbReference type="PANTHER" id="PTHR35567">
    <property type="entry name" value="MALATE DEHYDROGENASE (AFU_ORTHOLOGUE AFUA_2G13800)"/>
    <property type="match status" value="1"/>
</dbReference>
<dbReference type="AlphaFoldDB" id="A0A1I3EE21"/>
<protein>
    <recommendedName>
        <fullName evidence="4">DUF3455 domain-containing protein</fullName>
    </recommendedName>
</protein>
<dbReference type="InterPro" id="IPR021851">
    <property type="entry name" value="DUF3455"/>
</dbReference>
<dbReference type="Proteomes" id="UP000199548">
    <property type="component" value="Unassembled WGS sequence"/>
</dbReference>
<organism evidence="2 3">
    <name type="scientific">Paraburkholderia megapolitana</name>
    <dbReference type="NCBI Taxonomy" id="420953"/>
    <lineage>
        <taxon>Bacteria</taxon>
        <taxon>Pseudomonadati</taxon>
        <taxon>Pseudomonadota</taxon>
        <taxon>Betaproteobacteria</taxon>
        <taxon>Burkholderiales</taxon>
        <taxon>Burkholderiaceae</taxon>
        <taxon>Paraburkholderia</taxon>
    </lineage>
</organism>
<dbReference type="EMBL" id="FOQU01000001">
    <property type="protein sequence ID" value="SFH97242.1"/>
    <property type="molecule type" value="Genomic_DNA"/>
</dbReference>
<dbReference type="PANTHER" id="PTHR35567:SF1">
    <property type="entry name" value="CONSERVED FUNGAL PROTEIN (AFU_ORTHOLOGUE AFUA_1G14230)"/>
    <property type="match status" value="1"/>
</dbReference>
<keyword evidence="3" id="KW-1185">Reference proteome</keyword>
<keyword evidence="1" id="KW-1133">Transmembrane helix</keyword>
<dbReference type="STRING" id="420953.SAMN05192543_101824"/>
<sequence>MKGQLLIRGYNLACHVVHIKVIVMSRNSLLLGVATVVGMSVLGACTTMPATSTAASPSIDPPAQAVHAMTLVASGVQIYSCEYDAQHRLGWVFKSPQATLFDASGEAVVRHGAGPSWEAQDGSRIVGHVLAQRASDTSASVPQLLLETHSTSGNGTLSNVRYVQRVKTVGGLMPTAPCSTEHQAGSSPYLADYVFYR</sequence>
<dbReference type="Pfam" id="PF11937">
    <property type="entry name" value="DUF3455"/>
    <property type="match status" value="1"/>
</dbReference>
<evidence type="ECO:0008006" key="4">
    <source>
        <dbReference type="Google" id="ProtNLM"/>
    </source>
</evidence>
<evidence type="ECO:0000313" key="3">
    <source>
        <dbReference type="Proteomes" id="UP000199548"/>
    </source>
</evidence>
<evidence type="ECO:0000313" key="2">
    <source>
        <dbReference type="EMBL" id="SFH97242.1"/>
    </source>
</evidence>
<feature type="transmembrane region" description="Helical" evidence="1">
    <location>
        <begin position="29"/>
        <end position="50"/>
    </location>
</feature>
<proteinExistence type="predicted"/>